<keyword evidence="9" id="KW-1185">Reference proteome</keyword>
<dbReference type="InterPro" id="IPR000409">
    <property type="entry name" value="BEACH_dom"/>
</dbReference>
<comment type="caution">
    <text evidence="8">The sequence shown here is derived from an EMBL/GenBank/DDBJ whole genome shotgun (WGS) entry which is preliminary data.</text>
</comment>
<keyword evidence="5" id="KW-0812">Transmembrane</keyword>
<sequence>MRTVPLFILNMGGFPQSFQDIILKILEYAVSVVNCIPEQELLSLCCLLQQPITSDLKCTILAFFVKLVSFDQQYKRFLREVGVLEVLIDDLKLHKFLVGPEQNHDDSAEVETKGSPNGFQKHLESKDAILLSPKLMDSGSTKLCLFEDVGTIPVAWDCLISLLRKAEYNQVTFRSADGVTTSLPFLVSDVHRPGVLRVLSCLIIEDSAQAHSDELGALIEILKSGMVISNLGSQYKLPDDAKCDVFGAMWRILGASASARRVFGEATGFSLFLTTLHSFQGDNGLLSQSSMTVCMKVFTYMLRVITAGTCNNPVNRVKLHTVISSQTFYDLLSDSGLICVECEKQVMQLLFELALEIVIQPSFTPETTATLDDTGNVSAFHIITPSASFLLDKQNIYNAGAIRILIHLLLRFTPNLQLKFLKLIEELACAGSFNQESLTSAGIDLHICDVLRIIEVLGSFRLSSAELQVIIRYILQVRHMKSGHTLITMMERFTVSENIPLAPFVDMDMSKSGHASIQVPLGERSWPPAAGYSFVCWFQYQNLLKTNGKEMKPFKSTCPQIMRIFSVGDTDGGNNNTFSVEVYLREDGTLTLATSNSSSLSFSGLDIDEYRWHHLAVTYREIRVLSFASWQVPASLAIYLKRGYTGLFQDTNLLQFVPNQACGGGNMAILDSLEVDFALASNTQKPETGNLQGGSKTDCSGGVWDLEILGNLSLQLSGRKLIFAFDGTSTEAARMSGTLSMLNLVDPMSAAASSVGGIPRYGRLHGDVYVCKHSIIGETIRSIGGLAMVLAMVEVAETRDMLHMGLTLLGCALHQNPQNIRDMHSFRGYHLLALLLHSKMSLFDMHSLEIFFQIAACEASFPGPNKLENISNDPPPVGTFKESTSVKLNLPNEASSVDSHGYMNDFSETKDDFSHITEFDYSELPAETSNCIVLSNADMVEHVLLDWTVWVAASVPIQLALLGFLENLVSMHWYRNHNFTVLRKINLVQHLLVTLQRGDVEDPVLEKLVVLLGVILKDRFVISELEHVVRFVIMTFDPPELTSKGQITRESTGKRIIVRNMLLEMLIDILVTITSEELLEQWHKYVSSKLITYFFDEAVHPTSMRWVMTLLGPVYPRLPEVRLLDFHALMPSDGSQIELKFLELLDSVIAMAKSTFDRLSIQTMMACESGDINQIGAGLAAELVDENTEMTGELQGKALMHKTYAARLMGGDALAPVAATSVLRSAHAVKMAKKLSVKPEKNNPNECDDTATSHSSLPLEQEECAKTFISLGSFPPAHASTSAEEILVATNNSDGHKEYNIPASPLELHKSSSKELGSHDHKTTPEPVHQTRTLSLSSLNSSYVSEKSTGVHRTSSSQSLAMNLTESKPKLALSPSMASSVSMSEFDATSELKRPPVIPNATDPIFTINPQMLLNADDSGLCLGRLMNFLERRILRDDEEDQKKLDKTRWSTNLDALCYLIVDRVYMGAFPEPVAVLKTLEFLLSMLQMANKHGRIEQAAPPSKGLLSIGRSKQLDAYILSVFKNLNRTIMYCFFPCFLISIGEDELLSRLRLQIEPKKRSVLNDSEEDNVIDICTVLQLLVAHKRRQNAQNLAVDILKHLLLYRKTALEDLLVSKPNQGPVLDAFHGGFDKLVTESMQSFFKWLQHSEIYVNKILEQCAVIMWVQYIAGSVKLSGARIKGMDSNRKKEIIKRKDSRKFDQRHWEQIKERRIALELVRDHLCTELRLVRQDKYGWVLHAESEWQTHLQQLVHERGIFPLPKLATINDPVWQLCPIEGPFRMRKKIEWCKLKVNMIESILNVEFEGREKNEFDPVSSDCGSGSFLKKLPLDELYDDIDGVKDGGPGQVEWNDKDSSIFDASIHFAAEFSVSVSSAVAPKAESVFENSEVGSLRRYASVRSDNIRVTDDKIDKELSDNGEYLIRPYMERNEKIKFKYNCERVVSLDKHDGIFIIGELCLYVIENFYVDDTGCICEKEHENDLSVIDRVLGVTKDASLSTGSQSKSPSSWGVDVNKHNGGRAWSHNSSAWGNESAINSRNVPHLWRMWKLNSVHELLKRDYQLRPVAIEIFSIDGCNDLLVFHKKEREEIFRNMLAMNLPRNSTFLDPTISGSLKQESTFKLMAKPFSKRWQNGEISNFQYLMHLNTLAGRGYSDLTQYPVFPWILSDYESENLDLTNPETFRKLDKPMGCQSQEGEMEFRKRFHSWDDPEIPKFHYGSHYSSAGIVLFYLIRLPPFSSENKKLQGGQFDHADRLFSNIRDTPDISDCFPRLEMLDCLLGPKKHREALESDYVSDNLHHWIDLIFGYKQRGKAAEEAVNVFYYYTYEGTVDIDAVADPAMKAAILAQINHFGQTPRQLFLRPHAKRRTDRKLPLNPLEFSSRLTPHEIRKIASSVAQIVTINDRILVVGQNNIIKPMTHTKYVAWGFPDRSLRFMSYDQDRLLSTHENLHGGHQIQCASASHDGQLLVTGADDGLVCVWRIVSYSGPRAPRRLYLKKTLCAHTAKITCLYVCQPYMMIVSGSDDCTVILWDLSSLVFLRQLPEFPFQISAVLVNDLTGDIVTAAGVLLAVWSVNGDCLSVVNTSQLPSDLILSVTTCIYSDWLETNWYVSGHQSGAIKVWQMVHNSSELAQTQKHPSAHLHCGLGLVGKIPDYTLVLHKVLKGHKHPVTALHISSDLKLFLSGDSGGHLFSWTLPDESLWNSVKWGEDRTLLVTSQSQRVDQGLRKREESAKLGSGERDLGCSCLVWVRFDSGWDTILIFEFVVVVGGARVSILLYIELQLLVWLQLLSYVICHGYMIYKTTTQAGASSNIHLSYHIIIGIRIMCLFPVLGRRFRAAQEQLFEPVQLSEVILPYPWPVEVEVVQGPIEED</sequence>
<dbReference type="SUPFAM" id="SSF50978">
    <property type="entry name" value="WD40 repeat-like"/>
    <property type="match status" value="1"/>
</dbReference>
<protein>
    <submittedName>
        <fullName evidence="8">Uncharacterized protein</fullName>
    </submittedName>
</protein>
<evidence type="ECO:0000259" key="7">
    <source>
        <dbReference type="PROSITE" id="PS51783"/>
    </source>
</evidence>
<dbReference type="CDD" id="cd01201">
    <property type="entry name" value="PH_BEACH"/>
    <property type="match status" value="1"/>
</dbReference>
<dbReference type="PROSITE" id="PS50082">
    <property type="entry name" value="WD_REPEATS_2"/>
    <property type="match status" value="2"/>
</dbReference>
<accession>A0AAD5CYJ1</accession>
<dbReference type="InterPro" id="IPR011989">
    <property type="entry name" value="ARM-like"/>
</dbReference>
<dbReference type="SMART" id="SM00320">
    <property type="entry name" value="WD40"/>
    <property type="match status" value="4"/>
</dbReference>
<reference evidence="8" key="1">
    <citation type="submission" date="2022-06" db="EMBL/GenBank/DDBJ databases">
        <title>Uncovering the hologenomic basis of an extraordinary plant invasion.</title>
        <authorList>
            <person name="Bieker V.C."/>
            <person name="Martin M.D."/>
            <person name="Gilbert T."/>
            <person name="Hodgins K."/>
            <person name="Battlay P."/>
            <person name="Petersen B."/>
            <person name="Wilson J."/>
        </authorList>
    </citation>
    <scope>NUCLEOTIDE SEQUENCE</scope>
    <source>
        <strain evidence="8">AA19_3_7</strain>
        <tissue evidence="8">Leaf</tissue>
    </source>
</reference>
<dbReference type="Pfam" id="PF14844">
    <property type="entry name" value="PH_BEACH"/>
    <property type="match status" value="1"/>
</dbReference>
<dbReference type="Gene3D" id="1.10.1540.10">
    <property type="entry name" value="BEACH domain"/>
    <property type="match status" value="2"/>
</dbReference>
<feature type="transmembrane region" description="Helical" evidence="5">
    <location>
        <begin position="2808"/>
        <end position="2827"/>
    </location>
</feature>
<dbReference type="PROSITE" id="PS50197">
    <property type="entry name" value="BEACH"/>
    <property type="match status" value="1"/>
</dbReference>
<evidence type="ECO:0000313" key="9">
    <source>
        <dbReference type="Proteomes" id="UP001206925"/>
    </source>
</evidence>
<dbReference type="EMBL" id="JAMZMK010006175">
    <property type="protein sequence ID" value="KAI7750257.1"/>
    <property type="molecule type" value="Genomic_DNA"/>
</dbReference>
<dbReference type="Pfam" id="PF23295">
    <property type="entry name" value="Arm_4"/>
    <property type="match status" value="1"/>
</dbReference>
<dbReference type="InterPro" id="IPR011993">
    <property type="entry name" value="PH-like_dom_sf"/>
</dbReference>
<dbReference type="InterPro" id="IPR001680">
    <property type="entry name" value="WD40_rpt"/>
</dbReference>
<feature type="compositionally biased region" description="Polar residues" evidence="4">
    <location>
        <begin position="1244"/>
        <end position="1258"/>
    </location>
</feature>
<dbReference type="Gene3D" id="2.30.29.30">
    <property type="entry name" value="Pleckstrin-homology domain (PH domain)/Phosphotyrosine-binding domain (PTB)"/>
    <property type="match status" value="1"/>
</dbReference>
<dbReference type="Pfam" id="PF02138">
    <property type="entry name" value="Beach"/>
    <property type="match status" value="2"/>
</dbReference>
<dbReference type="InterPro" id="IPR056252">
    <property type="entry name" value="Alfy-like_Arm-like"/>
</dbReference>
<dbReference type="SUPFAM" id="SSF50729">
    <property type="entry name" value="PH domain-like"/>
    <property type="match status" value="1"/>
</dbReference>
<proteinExistence type="predicted"/>
<dbReference type="InterPro" id="IPR036372">
    <property type="entry name" value="BEACH_dom_sf"/>
</dbReference>
<dbReference type="InterPro" id="IPR019775">
    <property type="entry name" value="WD40_repeat_CS"/>
</dbReference>
<feature type="repeat" description="WD" evidence="3">
    <location>
        <begin position="2658"/>
        <end position="2699"/>
    </location>
</feature>
<dbReference type="PANTHER" id="PTHR46108">
    <property type="entry name" value="BLUE CHEESE"/>
    <property type="match status" value="1"/>
</dbReference>
<dbReference type="PROSITE" id="PS50294">
    <property type="entry name" value="WD_REPEATS_REGION"/>
    <property type="match status" value="1"/>
</dbReference>
<keyword evidence="1 3" id="KW-0853">WD repeat</keyword>
<dbReference type="SUPFAM" id="SSF81837">
    <property type="entry name" value="BEACH domain"/>
    <property type="match status" value="1"/>
</dbReference>
<feature type="domain" description="BEACH-type PH" evidence="7">
    <location>
        <begin position="1926"/>
        <end position="2092"/>
    </location>
</feature>
<evidence type="ECO:0000259" key="6">
    <source>
        <dbReference type="PROSITE" id="PS50197"/>
    </source>
</evidence>
<evidence type="ECO:0000256" key="2">
    <source>
        <dbReference type="ARBA" id="ARBA00022737"/>
    </source>
</evidence>
<keyword evidence="5" id="KW-0472">Membrane</keyword>
<keyword evidence="5" id="KW-1133">Transmembrane helix</keyword>
<evidence type="ECO:0000256" key="3">
    <source>
        <dbReference type="PROSITE-ProRule" id="PRU00221"/>
    </source>
</evidence>
<evidence type="ECO:0000256" key="4">
    <source>
        <dbReference type="SAM" id="MobiDB-lite"/>
    </source>
</evidence>
<dbReference type="PROSITE" id="PS00678">
    <property type="entry name" value="WD_REPEATS_1"/>
    <property type="match status" value="1"/>
</dbReference>
<dbReference type="CDD" id="cd06071">
    <property type="entry name" value="Beach"/>
    <property type="match status" value="1"/>
</dbReference>
<feature type="region of interest" description="Disordered" evidence="4">
    <location>
        <begin position="1311"/>
        <end position="1331"/>
    </location>
</feature>
<dbReference type="SMART" id="SM01026">
    <property type="entry name" value="Beach"/>
    <property type="match status" value="1"/>
</dbReference>
<dbReference type="Gene3D" id="1.25.10.10">
    <property type="entry name" value="Leucine-rich Repeat Variant"/>
    <property type="match status" value="1"/>
</dbReference>
<dbReference type="InterPro" id="IPR013320">
    <property type="entry name" value="ConA-like_dom_sf"/>
</dbReference>
<dbReference type="SUPFAM" id="SSF49899">
    <property type="entry name" value="Concanavalin A-like lectins/glucanases"/>
    <property type="match status" value="1"/>
</dbReference>
<dbReference type="Gene3D" id="2.130.10.10">
    <property type="entry name" value="YVTN repeat-like/Quinoprotein amine dehydrogenase"/>
    <property type="match status" value="2"/>
</dbReference>
<dbReference type="Gene3D" id="2.60.120.200">
    <property type="match status" value="1"/>
</dbReference>
<dbReference type="InterPro" id="IPR036322">
    <property type="entry name" value="WD40_repeat_dom_sf"/>
</dbReference>
<evidence type="ECO:0000256" key="5">
    <source>
        <dbReference type="SAM" id="Phobius"/>
    </source>
</evidence>
<evidence type="ECO:0000313" key="8">
    <source>
        <dbReference type="EMBL" id="KAI7750257.1"/>
    </source>
</evidence>
<feature type="domain" description="BEACH" evidence="6">
    <location>
        <begin position="2113"/>
        <end position="2363"/>
    </location>
</feature>
<dbReference type="PROSITE" id="PS51783">
    <property type="entry name" value="PH_BEACH"/>
    <property type="match status" value="1"/>
</dbReference>
<dbReference type="Proteomes" id="UP001206925">
    <property type="component" value="Unassembled WGS sequence"/>
</dbReference>
<feature type="transmembrane region" description="Helical" evidence="5">
    <location>
        <begin position="2754"/>
        <end position="2773"/>
    </location>
</feature>
<gene>
    <name evidence="8" type="ORF">M8C21_015966</name>
</gene>
<evidence type="ECO:0000256" key="1">
    <source>
        <dbReference type="ARBA" id="ARBA00022574"/>
    </source>
</evidence>
<feature type="repeat" description="WD" evidence="3">
    <location>
        <begin position="2496"/>
        <end position="2531"/>
    </location>
</feature>
<dbReference type="PANTHER" id="PTHR46108:SF4">
    <property type="entry name" value="BLUE CHEESE"/>
    <property type="match status" value="1"/>
</dbReference>
<feature type="compositionally biased region" description="Basic and acidic residues" evidence="4">
    <location>
        <begin position="1311"/>
        <end position="1324"/>
    </location>
</feature>
<dbReference type="InterPro" id="IPR015943">
    <property type="entry name" value="WD40/YVTN_repeat-like_dom_sf"/>
</dbReference>
<dbReference type="Pfam" id="PF00400">
    <property type="entry name" value="WD40"/>
    <property type="match status" value="3"/>
</dbReference>
<feature type="region of interest" description="Disordered" evidence="4">
    <location>
        <begin position="1237"/>
        <end position="1258"/>
    </location>
</feature>
<organism evidence="8 9">
    <name type="scientific">Ambrosia artemisiifolia</name>
    <name type="common">Common ragweed</name>
    <dbReference type="NCBI Taxonomy" id="4212"/>
    <lineage>
        <taxon>Eukaryota</taxon>
        <taxon>Viridiplantae</taxon>
        <taxon>Streptophyta</taxon>
        <taxon>Embryophyta</taxon>
        <taxon>Tracheophyta</taxon>
        <taxon>Spermatophyta</taxon>
        <taxon>Magnoliopsida</taxon>
        <taxon>eudicotyledons</taxon>
        <taxon>Gunneridae</taxon>
        <taxon>Pentapetalae</taxon>
        <taxon>asterids</taxon>
        <taxon>campanulids</taxon>
        <taxon>Asterales</taxon>
        <taxon>Asteraceae</taxon>
        <taxon>Asteroideae</taxon>
        <taxon>Heliantheae alliance</taxon>
        <taxon>Heliantheae</taxon>
        <taxon>Ambrosia</taxon>
    </lineage>
</organism>
<dbReference type="InterPro" id="IPR023362">
    <property type="entry name" value="PH-BEACH_dom"/>
</dbReference>
<keyword evidence="2" id="KW-0677">Repeat</keyword>
<dbReference type="InterPro" id="IPR051944">
    <property type="entry name" value="BEACH_domain_protein"/>
</dbReference>
<feature type="transmembrane region" description="Helical" evidence="5">
    <location>
        <begin position="2778"/>
        <end position="2796"/>
    </location>
</feature>
<name>A0AAD5CYJ1_AMBAR</name>